<dbReference type="Gene3D" id="1.20.1720.10">
    <property type="entry name" value="Multidrug resistance protein D"/>
    <property type="match status" value="1"/>
</dbReference>
<dbReference type="AlphaFoldDB" id="R8B8J2"/>
<dbReference type="Proteomes" id="UP000014074">
    <property type="component" value="Unassembled WGS sequence"/>
</dbReference>
<feature type="transmembrane region" description="Helical" evidence="7">
    <location>
        <begin position="25"/>
        <end position="44"/>
    </location>
</feature>
<evidence type="ECO:0000256" key="2">
    <source>
        <dbReference type="ARBA" id="ARBA00022448"/>
    </source>
</evidence>
<evidence type="ECO:0000259" key="8">
    <source>
        <dbReference type="PROSITE" id="PS50850"/>
    </source>
</evidence>
<accession>R8B8J2</accession>
<keyword evidence="6" id="KW-0325">Glycoprotein</keyword>
<evidence type="ECO:0000313" key="9">
    <source>
        <dbReference type="EMBL" id="EON95629.1"/>
    </source>
</evidence>
<feature type="transmembrane region" description="Helical" evidence="7">
    <location>
        <begin position="81"/>
        <end position="102"/>
    </location>
</feature>
<evidence type="ECO:0000256" key="3">
    <source>
        <dbReference type="ARBA" id="ARBA00022692"/>
    </source>
</evidence>
<feature type="transmembrane region" description="Helical" evidence="7">
    <location>
        <begin position="333"/>
        <end position="354"/>
    </location>
</feature>
<evidence type="ECO:0000256" key="7">
    <source>
        <dbReference type="SAM" id="Phobius"/>
    </source>
</evidence>
<dbReference type="InterPro" id="IPR011701">
    <property type="entry name" value="MFS"/>
</dbReference>
<evidence type="ECO:0000256" key="6">
    <source>
        <dbReference type="ARBA" id="ARBA00023180"/>
    </source>
</evidence>
<keyword evidence="3 7" id="KW-0812">Transmembrane</keyword>
<dbReference type="GO" id="GO:0005886">
    <property type="term" value="C:plasma membrane"/>
    <property type="evidence" value="ECO:0007669"/>
    <property type="project" value="TreeGrafter"/>
</dbReference>
<dbReference type="eggNOG" id="KOG0254">
    <property type="taxonomic scope" value="Eukaryota"/>
</dbReference>
<dbReference type="KEGG" id="tmn:UCRPA7_8853"/>
<feature type="transmembrane region" description="Helical" evidence="7">
    <location>
        <begin position="171"/>
        <end position="190"/>
    </location>
</feature>
<evidence type="ECO:0000256" key="4">
    <source>
        <dbReference type="ARBA" id="ARBA00022989"/>
    </source>
</evidence>
<feature type="transmembrane region" description="Helical" evidence="7">
    <location>
        <begin position="56"/>
        <end position="75"/>
    </location>
</feature>
<dbReference type="InterPro" id="IPR036259">
    <property type="entry name" value="MFS_trans_sf"/>
</dbReference>
<evidence type="ECO:0000256" key="1">
    <source>
        <dbReference type="ARBA" id="ARBA00004141"/>
    </source>
</evidence>
<evidence type="ECO:0000256" key="5">
    <source>
        <dbReference type="ARBA" id="ARBA00023136"/>
    </source>
</evidence>
<keyword evidence="2" id="KW-0813">Transport</keyword>
<protein>
    <submittedName>
        <fullName evidence="9">Putative efflux pump antibiotic resistance protein</fullName>
    </submittedName>
</protein>
<keyword evidence="5 7" id="KW-0472">Membrane</keyword>
<dbReference type="PANTHER" id="PTHR23501:SF187">
    <property type="entry name" value="MAJOR FACILITATOR SUPERFAMILY (MFS) PROFILE DOMAIN-CONTAINING PROTEIN"/>
    <property type="match status" value="1"/>
</dbReference>
<evidence type="ECO:0000313" key="10">
    <source>
        <dbReference type="Proteomes" id="UP000014074"/>
    </source>
</evidence>
<dbReference type="PROSITE" id="PS50850">
    <property type="entry name" value="MFS"/>
    <property type="match status" value="1"/>
</dbReference>
<feature type="transmembrane region" description="Helical" evidence="7">
    <location>
        <begin position="242"/>
        <end position="262"/>
    </location>
</feature>
<feature type="transmembrane region" description="Helical" evidence="7">
    <location>
        <begin position="282"/>
        <end position="303"/>
    </location>
</feature>
<name>R8B8J2_PHAM7</name>
<sequence>MSAVEGTIITSALPTIAADLGGGDAYIWVPNAFLLAQVAVLPLFGQASNVFGRRLLLLGAVALFTLGSGLSGAATNMRMLIAARTVQGLGGGGINLLIETIVTDIVALRERGKWMAIVQLGATIGATLGPFLGGLITDRSTWFTFAALFLFLRVNYERNISWSSRFKRVDFYGNAIFVAAIAAVLIALTWGGTVYGWGTFHILVPLCLGFFGVLLFTAFEWTPRLCPEPSFPRQIVSNRTSAAALGLTFLHAILAYWTYYFLPIYFQAVKGQSPMRSGVSTLPTFAGGLGFAVLGGVLLSVVGKYKPLQLAGFAAVTVSFGLFSLLDAKSSDAAWVCFQLISVIGGGGLVGILLPAVQAPLDESLVATATGVWSFARYFGCIWGVTIPAAIFNNESRRIGQSITNVEIASIMTGDRAYQHATAAFLNSIDDDAVRQQVISVFTGALQKEIDLRTQLNTEFGIEDEKKKDLENDTSDAAPAAAVEIGVASVVAQGGARQDLA</sequence>
<feature type="transmembrane region" description="Helical" evidence="7">
    <location>
        <begin position="310"/>
        <end position="327"/>
    </location>
</feature>
<feature type="transmembrane region" description="Helical" evidence="7">
    <location>
        <begin position="114"/>
        <end position="136"/>
    </location>
</feature>
<keyword evidence="4 7" id="KW-1133">Transmembrane helix</keyword>
<dbReference type="GO" id="GO:0022857">
    <property type="term" value="F:transmembrane transporter activity"/>
    <property type="evidence" value="ECO:0007669"/>
    <property type="project" value="InterPro"/>
</dbReference>
<dbReference type="Pfam" id="PF07690">
    <property type="entry name" value="MFS_1"/>
    <property type="match status" value="2"/>
</dbReference>
<dbReference type="SUPFAM" id="SSF103473">
    <property type="entry name" value="MFS general substrate transporter"/>
    <property type="match status" value="1"/>
</dbReference>
<gene>
    <name evidence="9" type="ORF">UCRPA7_8853</name>
</gene>
<proteinExistence type="predicted"/>
<dbReference type="OrthoDB" id="10021397at2759"/>
<dbReference type="PANTHER" id="PTHR23501">
    <property type="entry name" value="MAJOR FACILITATOR SUPERFAMILY"/>
    <property type="match status" value="1"/>
</dbReference>
<keyword evidence="10" id="KW-1185">Reference proteome</keyword>
<comment type="subcellular location">
    <subcellularLocation>
        <location evidence="1">Membrane</location>
        <topology evidence="1">Multi-pass membrane protein</topology>
    </subcellularLocation>
</comment>
<dbReference type="RefSeq" id="XP_007919553.1">
    <property type="nucleotide sequence ID" value="XM_007921362.1"/>
</dbReference>
<organism evidence="9 10">
    <name type="scientific">Phaeoacremonium minimum (strain UCR-PA7)</name>
    <name type="common">Esca disease fungus</name>
    <name type="synonym">Togninia minima</name>
    <dbReference type="NCBI Taxonomy" id="1286976"/>
    <lineage>
        <taxon>Eukaryota</taxon>
        <taxon>Fungi</taxon>
        <taxon>Dikarya</taxon>
        <taxon>Ascomycota</taxon>
        <taxon>Pezizomycotina</taxon>
        <taxon>Sordariomycetes</taxon>
        <taxon>Sordariomycetidae</taxon>
        <taxon>Togniniales</taxon>
        <taxon>Togniniaceae</taxon>
        <taxon>Phaeoacremonium</taxon>
    </lineage>
</organism>
<dbReference type="EMBL" id="KB933378">
    <property type="protein sequence ID" value="EON95629.1"/>
    <property type="molecule type" value="Genomic_DNA"/>
</dbReference>
<dbReference type="HOGENOM" id="CLU_000960_22_0_1"/>
<feature type="domain" description="Major facilitator superfamily (MFS) profile" evidence="8">
    <location>
        <begin position="1"/>
        <end position="432"/>
    </location>
</feature>
<feature type="transmembrane region" description="Helical" evidence="7">
    <location>
        <begin position="202"/>
        <end position="221"/>
    </location>
</feature>
<dbReference type="Gene3D" id="1.20.1250.20">
    <property type="entry name" value="MFS general substrate transporter like domains"/>
    <property type="match status" value="1"/>
</dbReference>
<dbReference type="GeneID" id="19329745"/>
<reference evidence="10" key="1">
    <citation type="journal article" date="2013" name="Genome Announc.">
        <title>Draft genome sequence of the ascomycete Phaeoacremonium aleophilum strain UCR-PA7, a causal agent of the esca disease complex in grapevines.</title>
        <authorList>
            <person name="Blanco-Ulate B."/>
            <person name="Rolshausen P."/>
            <person name="Cantu D."/>
        </authorList>
    </citation>
    <scope>NUCLEOTIDE SEQUENCE [LARGE SCALE GENOMIC DNA]</scope>
    <source>
        <strain evidence="10">UCR-PA7</strain>
    </source>
</reference>
<dbReference type="InterPro" id="IPR020846">
    <property type="entry name" value="MFS_dom"/>
</dbReference>